<dbReference type="Proteomes" id="UP001501116">
    <property type="component" value="Unassembled WGS sequence"/>
</dbReference>
<evidence type="ECO:0000256" key="3">
    <source>
        <dbReference type="PROSITE-ProRule" id="PRU10038"/>
    </source>
</evidence>
<reference evidence="5 6" key="1">
    <citation type="journal article" date="2019" name="Int. J. Syst. Evol. Microbiol.">
        <title>The Global Catalogue of Microorganisms (GCM) 10K type strain sequencing project: providing services to taxonomists for standard genome sequencing and annotation.</title>
        <authorList>
            <consortium name="The Broad Institute Genomics Platform"/>
            <consortium name="The Broad Institute Genome Sequencing Center for Infectious Disease"/>
            <person name="Wu L."/>
            <person name="Ma J."/>
        </authorList>
    </citation>
    <scope>NUCLEOTIDE SEQUENCE [LARGE SCALE GENOMIC DNA]</scope>
    <source>
        <strain evidence="5 6">JCM 14545</strain>
    </source>
</reference>
<dbReference type="InterPro" id="IPR050300">
    <property type="entry name" value="GDXG_lipolytic_enzyme"/>
</dbReference>
<accession>A0ABN2SRT2</accession>
<sequence length="105" mass="10810">MTGSATTHRRMFGRLARTAGVRAFAVEYGLVPEHVFPGQLDTVTAAYRWLLDSGAGPIGVAGDSCGAALAVGLAVLDVRWDGIAGVTVFGDPALVRRITAGAPSQ</sequence>
<name>A0ABN2SRT2_9PSEU</name>
<dbReference type="SUPFAM" id="SSF53474">
    <property type="entry name" value="alpha/beta-Hydrolases"/>
    <property type="match status" value="1"/>
</dbReference>
<dbReference type="EMBL" id="BAAANN010000059">
    <property type="protein sequence ID" value="GAA1991443.1"/>
    <property type="molecule type" value="Genomic_DNA"/>
</dbReference>
<dbReference type="InterPro" id="IPR033140">
    <property type="entry name" value="Lipase_GDXG_put_SER_AS"/>
</dbReference>
<keyword evidence="2" id="KW-0378">Hydrolase</keyword>
<evidence type="ECO:0000256" key="1">
    <source>
        <dbReference type="ARBA" id="ARBA00010515"/>
    </source>
</evidence>
<gene>
    <name evidence="5" type="ORF">GCM10009754_82530</name>
</gene>
<dbReference type="RefSeq" id="WP_344431306.1">
    <property type="nucleotide sequence ID" value="NZ_BAAANN010000059.1"/>
</dbReference>
<evidence type="ECO:0000256" key="2">
    <source>
        <dbReference type="ARBA" id="ARBA00022801"/>
    </source>
</evidence>
<dbReference type="InterPro" id="IPR029058">
    <property type="entry name" value="AB_hydrolase_fold"/>
</dbReference>
<organism evidence="5 6">
    <name type="scientific">Amycolatopsis minnesotensis</name>
    <dbReference type="NCBI Taxonomy" id="337894"/>
    <lineage>
        <taxon>Bacteria</taxon>
        <taxon>Bacillati</taxon>
        <taxon>Actinomycetota</taxon>
        <taxon>Actinomycetes</taxon>
        <taxon>Pseudonocardiales</taxon>
        <taxon>Pseudonocardiaceae</taxon>
        <taxon>Amycolatopsis</taxon>
    </lineage>
</organism>
<proteinExistence type="inferred from homology"/>
<evidence type="ECO:0000313" key="5">
    <source>
        <dbReference type="EMBL" id="GAA1991443.1"/>
    </source>
</evidence>
<evidence type="ECO:0000259" key="4">
    <source>
        <dbReference type="Pfam" id="PF07859"/>
    </source>
</evidence>
<protein>
    <recommendedName>
        <fullName evidence="4">Alpha/beta hydrolase fold-3 domain-containing protein</fullName>
    </recommendedName>
</protein>
<dbReference type="Gene3D" id="3.40.50.1820">
    <property type="entry name" value="alpha/beta hydrolase"/>
    <property type="match status" value="1"/>
</dbReference>
<dbReference type="Pfam" id="PF07859">
    <property type="entry name" value="Abhydrolase_3"/>
    <property type="match status" value="1"/>
</dbReference>
<dbReference type="PROSITE" id="PS01174">
    <property type="entry name" value="LIPASE_GDXG_SER"/>
    <property type="match status" value="1"/>
</dbReference>
<feature type="active site" evidence="3">
    <location>
        <position position="64"/>
    </location>
</feature>
<dbReference type="PANTHER" id="PTHR48081">
    <property type="entry name" value="AB HYDROLASE SUPERFAMILY PROTEIN C4A8.06C"/>
    <property type="match status" value="1"/>
</dbReference>
<comment type="similarity">
    <text evidence="1">Belongs to the 'GDXG' lipolytic enzyme family.</text>
</comment>
<dbReference type="PANTHER" id="PTHR48081:SF8">
    <property type="entry name" value="ALPHA_BETA HYDROLASE FOLD-3 DOMAIN-CONTAINING PROTEIN-RELATED"/>
    <property type="match status" value="1"/>
</dbReference>
<comment type="caution">
    <text evidence="5">The sequence shown here is derived from an EMBL/GenBank/DDBJ whole genome shotgun (WGS) entry which is preliminary data.</text>
</comment>
<dbReference type="InterPro" id="IPR013094">
    <property type="entry name" value="AB_hydrolase_3"/>
</dbReference>
<evidence type="ECO:0000313" key="6">
    <source>
        <dbReference type="Proteomes" id="UP001501116"/>
    </source>
</evidence>
<feature type="domain" description="Alpha/beta hydrolase fold-3" evidence="4">
    <location>
        <begin position="2"/>
        <end position="76"/>
    </location>
</feature>
<keyword evidence="6" id="KW-1185">Reference proteome</keyword>